<dbReference type="VEuPathDB" id="VectorBase:AALC636_003649"/>
<dbReference type="EMBL" id="GAPW01005856">
    <property type="protein sequence ID" value="JAC07742.1"/>
    <property type="molecule type" value="mRNA"/>
</dbReference>
<sequence>MCRMCRMKCRVVKFDFQCRRYYHDYCRDSSYSKPNLICFFNPVLHSTAGFGGFDTWSETIQATAAANCPIVVTSYTALDCPLDLVRFQKEAKRPLQIMAEPQFNPYGSKRPDRNFITDDVAPLIFKNYHYCVLK</sequence>
<feature type="domain" description="Mitochondrial splicing suppressor 51-like C-terminal" evidence="1">
    <location>
        <begin position="1"/>
        <end position="115"/>
    </location>
</feature>
<accession>A0A023EEE9</accession>
<dbReference type="Pfam" id="PF20179">
    <property type="entry name" value="MSS51_C"/>
    <property type="match status" value="1"/>
</dbReference>
<dbReference type="VEuPathDB" id="VectorBase:AALF005099"/>
<dbReference type="PANTHER" id="PTHR28069:SF2">
    <property type="entry name" value="GH20023P"/>
    <property type="match status" value="1"/>
</dbReference>
<dbReference type="VEuPathDB" id="VectorBase:AALFPA_049427"/>
<evidence type="ECO:0000259" key="1">
    <source>
        <dbReference type="Pfam" id="PF20179"/>
    </source>
</evidence>
<protein>
    <submittedName>
        <fullName evidence="2">Putative cpij004235 conserved protein</fullName>
    </submittedName>
</protein>
<organism evidence="2">
    <name type="scientific">Aedes albopictus</name>
    <name type="common">Asian tiger mosquito</name>
    <name type="synonym">Stegomyia albopicta</name>
    <dbReference type="NCBI Taxonomy" id="7160"/>
    <lineage>
        <taxon>Eukaryota</taxon>
        <taxon>Metazoa</taxon>
        <taxon>Ecdysozoa</taxon>
        <taxon>Arthropoda</taxon>
        <taxon>Hexapoda</taxon>
        <taxon>Insecta</taxon>
        <taxon>Pterygota</taxon>
        <taxon>Neoptera</taxon>
        <taxon>Endopterygota</taxon>
        <taxon>Diptera</taxon>
        <taxon>Nematocera</taxon>
        <taxon>Culicoidea</taxon>
        <taxon>Culicidae</taxon>
        <taxon>Culicinae</taxon>
        <taxon>Aedini</taxon>
        <taxon>Aedes</taxon>
        <taxon>Stegomyia</taxon>
    </lineage>
</organism>
<evidence type="ECO:0000313" key="2">
    <source>
        <dbReference type="EMBL" id="JAC07742.1"/>
    </source>
</evidence>
<name>A0A023EEE9_AEDAL</name>
<dbReference type="AlphaFoldDB" id="A0A023EEE9"/>
<reference evidence="2" key="1">
    <citation type="journal article" date="2014" name="PLoS Negl. Trop. Dis.">
        <title>Identification and characterization of seminal fluid proteins in the Asian tiger mosquito, Aedes albopictus.</title>
        <authorList>
            <person name="Boes K.E."/>
            <person name="Ribeiro J.M."/>
            <person name="Wong A."/>
            <person name="Harrington L.C."/>
            <person name="Wolfner M.F."/>
            <person name="Sirot L.K."/>
        </authorList>
    </citation>
    <scope>NUCLEOTIDE SEQUENCE</scope>
    <source>
        <tissue evidence="2">Reproductive organs</tissue>
    </source>
</reference>
<dbReference type="PANTHER" id="PTHR28069">
    <property type="entry name" value="GH20023P"/>
    <property type="match status" value="1"/>
</dbReference>
<proteinExistence type="evidence at transcript level"/>
<dbReference type="InterPro" id="IPR046824">
    <property type="entry name" value="Mss51-like_C"/>
</dbReference>